<evidence type="ECO:0000313" key="2">
    <source>
        <dbReference type="Proteomes" id="UP000240418"/>
    </source>
</evidence>
<dbReference type="InterPro" id="IPR011990">
    <property type="entry name" value="TPR-like_helical_dom_sf"/>
</dbReference>
<comment type="caution">
    <text evidence="1">The sequence shown here is derived from an EMBL/GenBank/DDBJ whole genome shotgun (WGS) entry which is preliminary data.</text>
</comment>
<dbReference type="Proteomes" id="UP000240418">
    <property type="component" value="Unassembled WGS sequence"/>
</dbReference>
<gene>
    <name evidence="1" type="ORF">CLV88_10526</name>
</gene>
<sequence length="455" mass="49200">MKMSNDSERESSAGAVMENSVRTALESALSSPSFANAGRLRAFLRHVVEETLEDRADLLSGKSIAHGVYGRDPDDTDSIVRVDAGRLRRKLAEYYAAERATETVRIHIDSGGYVPRFEELNQEAPPAIDEPAHNNGAARRFGPLSKLLAVAGICGLAVLFWQMRTEPADPPEDSGHRAVMSAQNSLERTALAEKSTATLQAANLAEKASDLLFPIADAEHQKLATAMYRESIRIDPTHSGGYAGAAHSLATLALIAPSAEQSAKFLEEAESFAKQAVELAPLSGWSHSAVAWVALAAQNFTEAVELSRFAVSLSPMDGKVLDFYAVTALITGHFEEGLQASDPARPRDNKGRQPAYLNVQGVANYHLGHFDEAIAWFDAAIQDGGPVSELTLTYKAAASQAAGRTEVARALLDELAQTWPAFRPEPILKKFYQYPEHAEQVIAELRAAGWPAVLK</sequence>
<dbReference type="EMBL" id="PYGJ01000005">
    <property type="protein sequence ID" value="PSL19604.1"/>
    <property type="molecule type" value="Genomic_DNA"/>
</dbReference>
<dbReference type="Gene3D" id="1.25.40.10">
    <property type="entry name" value="Tetratricopeptide repeat domain"/>
    <property type="match status" value="1"/>
</dbReference>
<name>A0A2P8FD30_9RHOB</name>
<protein>
    <recommendedName>
        <fullName evidence="3">Tetratricopeptide repeat protein</fullName>
    </recommendedName>
</protein>
<dbReference type="AlphaFoldDB" id="A0A2P8FD30"/>
<keyword evidence="2" id="KW-1185">Reference proteome</keyword>
<reference evidence="1 2" key="1">
    <citation type="submission" date="2018-03" db="EMBL/GenBank/DDBJ databases">
        <title>Genomic Encyclopedia of Archaeal and Bacterial Type Strains, Phase II (KMG-II): from individual species to whole genera.</title>
        <authorList>
            <person name="Goeker M."/>
        </authorList>
    </citation>
    <scope>NUCLEOTIDE SEQUENCE [LARGE SCALE GENOMIC DNA]</scope>
    <source>
        <strain evidence="1 2">DSM 100673</strain>
    </source>
</reference>
<dbReference type="SUPFAM" id="SSF48452">
    <property type="entry name" value="TPR-like"/>
    <property type="match status" value="1"/>
</dbReference>
<evidence type="ECO:0000313" key="1">
    <source>
        <dbReference type="EMBL" id="PSL19604.1"/>
    </source>
</evidence>
<organism evidence="1 2">
    <name type="scientific">Shimia abyssi</name>
    <dbReference type="NCBI Taxonomy" id="1662395"/>
    <lineage>
        <taxon>Bacteria</taxon>
        <taxon>Pseudomonadati</taxon>
        <taxon>Pseudomonadota</taxon>
        <taxon>Alphaproteobacteria</taxon>
        <taxon>Rhodobacterales</taxon>
        <taxon>Roseobacteraceae</taxon>
    </lineage>
</organism>
<evidence type="ECO:0008006" key="3">
    <source>
        <dbReference type="Google" id="ProtNLM"/>
    </source>
</evidence>
<proteinExistence type="predicted"/>
<accession>A0A2P8FD30</accession>